<dbReference type="AlphaFoldDB" id="A0A9P5H9X0"/>
<dbReference type="OrthoDB" id="3257981at2759"/>
<dbReference type="Proteomes" id="UP000722485">
    <property type="component" value="Unassembled WGS sequence"/>
</dbReference>
<dbReference type="EMBL" id="JAANBB010000076">
    <property type="protein sequence ID" value="KAF7551533.1"/>
    <property type="molecule type" value="Genomic_DNA"/>
</dbReference>
<protein>
    <submittedName>
        <fullName evidence="2">Uncharacterized protein</fullName>
    </submittedName>
</protein>
<evidence type="ECO:0000313" key="3">
    <source>
        <dbReference type="Proteomes" id="UP000722485"/>
    </source>
</evidence>
<organism evidence="2 3">
    <name type="scientific">Cylindrodendrum hubeiense</name>
    <dbReference type="NCBI Taxonomy" id="595255"/>
    <lineage>
        <taxon>Eukaryota</taxon>
        <taxon>Fungi</taxon>
        <taxon>Dikarya</taxon>
        <taxon>Ascomycota</taxon>
        <taxon>Pezizomycotina</taxon>
        <taxon>Sordariomycetes</taxon>
        <taxon>Hypocreomycetidae</taxon>
        <taxon>Hypocreales</taxon>
        <taxon>Nectriaceae</taxon>
        <taxon>Cylindrodendrum</taxon>
    </lineage>
</organism>
<comment type="caution">
    <text evidence="2">The sequence shown here is derived from an EMBL/GenBank/DDBJ whole genome shotgun (WGS) entry which is preliminary data.</text>
</comment>
<name>A0A9P5H9X0_9HYPO</name>
<keyword evidence="1" id="KW-0732">Signal</keyword>
<gene>
    <name evidence="2" type="ORF">G7Z17_g4932</name>
</gene>
<proteinExistence type="predicted"/>
<sequence>MKAFIALFILNSFPQISADDSNPFDGVDPATIKCDEKLLTDAGVPSADRWAAAGAEWALEVTNVNWGWYQGTSDAGRLAYSEFVSNSFNAKEMMLCQNMGDGPCMDTVTCNEVNQPAGYLILNSFAMLHMMHRNIWESLESAMNKMQNSMSLFQTTFSPAATPKSSGWLTDMITVFQFVVGIGSAFTWNIVLKDIELIANAGAHAFAQEAANGAIGMAFTLGKSHLPSATGTDIQNDLTLAMGVLFDSWIEAETDILTQLFSGTNEDLVILQGLVNDGLALDTARHIKTDTFTEEAQKIVYSQLLPIAWRSSGKQLNAFPGMMMPMIMMVADGNAVVDLVPKDDAGKMSVSYDGHKFFVGYPIKNSETVQFYPLPGGTTDELDGTKWGGITIEDMVISAYEGWRLNGGKMGYEIPENSKIIDGAGTEGGLIFENGVRTPGFVKLPICTWAKVQSVTWEYYQTHMMGLLPDDVKEGLPCGDGSLMEDEMGDWGF</sequence>
<evidence type="ECO:0000313" key="2">
    <source>
        <dbReference type="EMBL" id="KAF7551533.1"/>
    </source>
</evidence>
<evidence type="ECO:0000256" key="1">
    <source>
        <dbReference type="SAM" id="SignalP"/>
    </source>
</evidence>
<feature type="chain" id="PRO_5040258581" evidence="1">
    <location>
        <begin position="19"/>
        <end position="493"/>
    </location>
</feature>
<feature type="signal peptide" evidence="1">
    <location>
        <begin position="1"/>
        <end position="18"/>
    </location>
</feature>
<keyword evidence="3" id="KW-1185">Reference proteome</keyword>
<reference evidence="2" key="1">
    <citation type="submission" date="2020-03" db="EMBL/GenBank/DDBJ databases">
        <title>Draft Genome Sequence of Cylindrodendrum hubeiense.</title>
        <authorList>
            <person name="Buettner E."/>
            <person name="Kellner H."/>
        </authorList>
    </citation>
    <scope>NUCLEOTIDE SEQUENCE</scope>
    <source>
        <strain evidence="2">IHI 201604</strain>
    </source>
</reference>
<accession>A0A9P5H9X0</accession>